<proteinExistence type="predicted"/>
<accession>A0ACC2SXX1</accession>
<comment type="caution">
    <text evidence="1">The sequence shown here is derived from an EMBL/GenBank/DDBJ whole genome shotgun (WGS) entry which is preliminary data.</text>
</comment>
<organism evidence="1 2">
    <name type="scientific">Entomophthora muscae</name>
    <dbReference type="NCBI Taxonomy" id="34485"/>
    <lineage>
        <taxon>Eukaryota</taxon>
        <taxon>Fungi</taxon>
        <taxon>Fungi incertae sedis</taxon>
        <taxon>Zoopagomycota</taxon>
        <taxon>Entomophthoromycotina</taxon>
        <taxon>Entomophthoromycetes</taxon>
        <taxon>Entomophthorales</taxon>
        <taxon>Entomophthoraceae</taxon>
        <taxon>Entomophthora</taxon>
    </lineage>
</organism>
<sequence length="136" mass="15305">MEIPVSSHSTPRPSSEPHGILDLRPESPADLPHIQRTTFRDQVPTDRRSVTSGSVAHTGNTVYTYTQFLQPSPIQREPGSRVLNPKTETLPRLYKIYPSNNIFFLKGRIITGTDPWMFFITILLLTIPGVIFAAFV</sequence>
<gene>
    <name evidence="1" type="ORF">DSO57_1002624</name>
</gene>
<keyword evidence="2" id="KW-1185">Reference proteome</keyword>
<evidence type="ECO:0000313" key="1">
    <source>
        <dbReference type="EMBL" id="KAJ9067138.1"/>
    </source>
</evidence>
<dbReference type="Proteomes" id="UP001165960">
    <property type="component" value="Unassembled WGS sequence"/>
</dbReference>
<evidence type="ECO:0000313" key="2">
    <source>
        <dbReference type="Proteomes" id="UP001165960"/>
    </source>
</evidence>
<dbReference type="EMBL" id="QTSX02004266">
    <property type="protein sequence ID" value="KAJ9067138.1"/>
    <property type="molecule type" value="Genomic_DNA"/>
</dbReference>
<name>A0ACC2SXX1_9FUNG</name>
<protein>
    <submittedName>
        <fullName evidence="1">Uncharacterized protein</fullName>
    </submittedName>
</protein>
<reference evidence="1" key="1">
    <citation type="submission" date="2022-04" db="EMBL/GenBank/DDBJ databases">
        <title>Genome of the entomopathogenic fungus Entomophthora muscae.</title>
        <authorList>
            <person name="Elya C."/>
            <person name="Lovett B.R."/>
            <person name="Lee E."/>
            <person name="Macias A.M."/>
            <person name="Hajek A.E."/>
            <person name="De Bivort B.L."/>
            <person name="Kasson M.T."/>
            <person name="De Fine Licht H.H."/>
            <person name="Stajich J.E."/>
        </authorList>
    </citation>
    <scope>NUCLEOTIDE SEQUENCE</scope>
    <source>
        <strain evidence="1">Berkeley</strain>
    </source>
</reference>